<keyword evidence="3" id="KW-0813">Transport</keyword>
<feature type="transmembrane region" description="Helical" evidence="12">
    <location>
        <begin position="157"/>
        <end position="179"/>
    </location>
</feature>
<keyword evidence="9 12" id="KW-1133">Transmembrane helix</keyword>
<dbReference type="GO" id="GO:0016682">
    <property type="term" value="F:oxidoreductase activity, acting on diphenols and related substances as donors, oxygen as acceptor"/>
    <property type="evidence" value="ECO:0007669"/>
    <property type="project" value="TreeGrafter"/>
</dbReference>
<evidence type="ECO:0000256" key="12">
    <source>
        <dbReference type="SAM" id="Phobius"/>
    </source>
</evidence>
<evidence type="ECO:0000256" key="8">
    <source>
        <dbReference type="ARBA" id="ARBA00022982"/>
    </source>
</evidence>
<dbReference type="Proteomes" id="UP000199512">
    <property type="component" value="Unassembled WGS sequence"/>
</dbReference>
<keyword evidence="6 12" id="KW-0812">Transmembrane</keyword>
<evidence type="ECO:0000256" key="2">
    <source>
        <dbReference type="ARBA" id="ARBA00007543"/>
    </source>
</evidence>
<evidence type="ECO:0000256" key="5">
    <source>
        <dbReference type="ARBA" id="ARBA00022617"/>
    </source>
</evidence>
<feature type="transmembrane region" description="Helical" evidence="12">
    <location>
        <begin position="115"/>
        <end position="137"/>
    </location>
</feature>
<evidence type="ECO:0000256" key="7">
    <source>
        <dbReference type="ARBA" id="ARBA00022723"/>
    </source>
</evidence>
<keyword evidence="4" id="KW-1003">Cell membrane</keyword>
<accession>A0A1H8G0B9</accession>
<feature type="transmembrane region" description="Helical" evidence="12">
    <location>
        <begin position="6"/>
        <end position="36"/>
    </location>
</feature>
<dbReference type="GO" id="GO:0070069">
    <property type="term" value="C:cytochrome complex"/>
    <property type="evidence" value="ECO:0007669"/>
    <property type="project" value="TreeGrafter"/>
</dbReference>
<evidence type="ECO:0000256" key="10">
    <source>
        <dbReference type="ARBA" id="ARBA00023004"/>
    </source>
</evidence>
<keyword evidence="14" id="KW-1185">Reference proteome</keyword>
<comment type="similarity">
    <text evidence="2">Belongs to the cytochrome ubiquinol oxidase subunit 2 family.</text>
</comment>
<protein>
    <submittedName>
        <fullName evidence="13">Cytochrome bd-I ubiquinol oxidase subunit 2 apoprotein</fullName>
    </submittedName>
</protein>
<dbReference type="EMBL" id="FODF01000003">
    <property type="protein sequence ID" value="SEN37541.1"/>
    <property type="molecule type" value="Genomic_DNA"/>
</dbReference>
<dbReference type="GO" id="GO:0009055">
    <property type="term" value="F:electron transfer activity"/>
    <property type="evidence" value="ECO:0007669"/>
    <property type="project" value="TreeGrafter"/>
</dbReference>
<dbReference type="GO" id="GO:0005886">
    <property type="term" value="C:plasma membrane"/>
    <property type="evidence" value="ECO:0007669"/>
    <property type="project" value="UniProtKB-SubCell"/>
</dbReference>
<evidence type="ECO:0000256" key="11">
    <source>
        <dbReference type="ARBA" id="ARBA00023136"/>
    </source>
</evidence>
<dbReference type="PANTHER" id="PTHR43141">
    <property type="entry name" value="CYTOCHROME BD2 SUBUNIT II"/>
    <property type="match status" value="1"/>
</dbReference>
<evidence type="ECO:0000256" key="9">
    <source>
        <dbReference type="ARBA" id="ARBA00022989"/>
    </source>
</evidence>
<feature type="transmembrane region" description="Helical" evidence="12">
    <location>
        <begin position="223"/>
        <end position="243"/>
    </location>
</feature>
<evidence type="ECO:0000256" key="4">
    <source>
        <dbReference type="ARBA" id="ARBA00022475"/>
    </source>
</evidence>
<evidence type="ECO:0000256" key="1">
    <source>
        <dbReference type="ARBA" id="ARBA00004651"/>
    </source>
</evidence>
<dbReference type="STRING" id="215200.SAMN05216454_10312"/>
<dbReference type="RefSeq" id="WP_091974375.1">
    <property type="nucleotide sequence ID" value="NZ_FODF01000003.1"/>
</dbReference>
<organism evidence="13 14">
    <name type="scientific">Peptostreptococcus russellii</name>
    <dbReference type="NCBI Taxonomy" id="215200"/>
    <lineage>
        <taxon>Bacteria</taxon>
        <taxon>Bacillati</taxon>
        <taxon>Bacillota</taxon>
        <taxon>Clostridia</taxon>
        <taxon>Peptostreptococcales</taxon>
        <taxon>Peptostreptococcaceae</taxon>
        <taxon>Peptostreptococcus</taxon>
    </lineage>
</organism>
<feature type="transmembrane region" description="Helical" evidence="12">
    <location>
        <begin position="83"/>
        <end position="103"/>
    </location>
</feature>
<dbReference type="GO" id="GO:0046872">
    <property type="term" value="F:metal ion binding"/>
    <property type="evidence" value="ECO:0007669"/>
    <property type="project" value="UniProtKB-KW"/>
</dbReference>
<dbReference type="NCBIfam" id="TIGR00203">
    <property type="entry name" value="cydB"/>
    <property type="match status" value="1"/>
</dbReference>
<name>A0A1H8G0B9_9FIRM</name>
<keyword evidence="11 12" id="KW-0472">Membrane</keyword>
<sequence>MSFWQILWFILIGVLFSGFFFLEGFDYGVGILHLFLGKNKEERDQIMMTIEPVWDGNEVWLITAGGAIFASFPYWYAALFSGFYIPLFIVLAGLILRGVCFAFRHFSETDKAKEIWDKVFGISNIIPPFVLGMIFTAMVSGMPMDAKGNIYASFGDYVTPFSLVGGVAVLLLCLLHGLNYIALKTTGDIRERAHKWAKKLYIVLFAGEVLFAILLYLYTDFFIVHPVSTVVLLVAIIALSVFATKSVHSRHEGRAFIASGLTLIAVVALLFTGLFPRVMVSSIDPNYSLLIANASSSEYTLKTMTIVTICVLPIVLAYQAWAYNFFKGRVHKKGKELEK</sequence>
<keyword evidence="8" id="KW-0249">Electron transport</keyword>
<proteinExistence type="inferred from homology"/>
<dbReference type="GO" id="GO:0019646">
    <property type="term" value="P:aerobic electron transport chain"/>
    <property type="evidence" value="ECO:0007669"/>
    <property type="project" value="TreeGrafter"/>
</dbReference>
<dbReference type="OrthoDB" id="9776710at2"/>
<dbReference type="InterPro" id="IPR003317">
    <property type="entry name" value="Cyt-d_oxidase_su2"/>
</dbReference>
<evidence type="ECO:0000256" key="3">
    <source>
        <dbReference type="ARBA" id="ARBA00022448"/>
    </source>
</evidence>
<evidence type="ECO:0000313" key="13">
    <source>
        <dbReference type="EMBL" id="SEN37541.1"/>
    </source>
</evidence>
<keyword evidence="5" id="KW-0349">Heme</keyword>
<keyword evidence="7" id="KW-0479">Metal-binding</keyword>
<dbReference type="PIRSF" id="PIRSF000267">
    <property type="entry name" value="Cyt_oxidse_sub2"/>
    <property type="match status" value="1"/>
</dbReference>
<feature type="transmembrane region" description="Helical" evidence="12">
    <location>
        <begin position="200"/>
        <end position="217"/>
    </location>
</feature>
<gene>
    <name evidence="13" type="ORF">SAMN05216454_10312</name>
</gene>
<dbReference type="AlphaFoldDB" id="A0A1H8G0B9"/>
<keyword evidence="10" id="KW-0408">Iron</keyword>
<evidence type="ECO:0000256" key="6">
    <source>
        <dbReference type="ARBA" id="ARBA00022692"/>
    </source>
</evidence>
<feature type="transmembrane region" description="Helical" evidence="12">
    <location>
        <begin position="304"/>
        <end position="326"/>
    </location>
</feature>
<dbReference type="Pfam" id="PF02322">
    <property type="entry name" value="Cyt_bd_oxida_II"/>
    <property type="match status" value="1"/>
</dbReference>
<reference evidence="13 14" key="1">
    <citation type="submission" date="2016-10" db="EMBL/GenBank/DDBJ databases">
        <authorList>
            <person name="de Groot N.N."/>
        </authorList>
    </citation>
    <scope>NUCLEOTIDE SEQUENCE [LARGE SCALE GENOMIC DNA]</scope>
    <source>
        <strain evidence="13 14">Calf135</strain>
    </source>
</reference>
<comment type="subcellular location">
    <subcellularLocation>
        <location evidence="1">Cell membrane</location>
        <topology evidence="1">Multi-pass membrane protein</topology>
    </subcellularLocation>
</comment>
<feature type="transmembrane region" description="Helical" evidence="12">
    <location>
        <begin position="255"/>
        <end position="275"/>
    </location>
</feature>
<evidence type="ECO:0000313" key="14">
    <source>
        <dbReference type="Proteomes" id="UP000199512"/>
    </source>
</evidence>
<dbReference type="PANTHER" id="PTHR43141:SF5">
    <property type="entry name" value="CYTOCHROME BD-I UBIQUINOL OXIDASE SUBUNIT 2"/>
    <property type="match status" value="1"/>
</dbReference>